<reference evidence="20" key="1">
    <citation type="submission" date="2021-06" db="EMBL/GenBank/DDBJ databases">
        <authorList>
            <person name="Kallberg Y."/>
            <person name="Tangrot J."/>
            <person name="Rosling A."/>
        </authorList>
    </citation>
    <scope>NUCLEOTIDE SEQUENCE</scope>
    <source>
        <strain evidence="20">UK204</strain>
    </source>
</reference>
<evidence type="ECO:0000256" key="9">
    <source>
        <dbReference type="ARBA" id="ARBA00022833"/>
    </source>
</evidence>
<evidence type="ECO:0000256" key="3">
    <source>
        <dbReference type="ARBA" id="ARBA00008604"/>
    </source>
</evidence>
<keyword evidence="13 18" id="KW-0472">Membrane</keyword>
<feature type="domain" description="MYND-type" evidence="19">
    <location>
        <begin position="71"/>
        <end position="110"/>
    </location>
</feature>
<dbReference type="SMART" id="SM00730">
    <property type="entry name" value="PSN"/>
    <property type="match status" value="1"/>
</dbReference>
<comment type="similarity">
    <text evidence="3">Belongs to the peptidase A22A family.</text>
</comment>
<feature type="transmembrane region" description="Helical" evidence="18">
    <location>
        <begin position="379"/>
        <end position="404"/>
    </location>
</feature>
<dbReference type="PANTHER" id="PTHR10202">
    <property type="entry name" value="PRESENILIN"/>
    <property type="match status" value="1"/>
</dbReference>
<evidence type="ECO:0000256" key="14">
    <source>
        <dbReference type="ARBA" id="ARBA00053367"/>
    </source>
</evidence>
<name>A0A9N9BM40_9GLOM</name>
<dbReference type="Pfam" id="PF01753">
    <property type="entry name" value="zf-MYND"/>
    <property type="match status" value="1"/>
</dbReference>
<evidence type="ECO:0000256" key="11">
    <source>
        <dbReference type="ARBA" id="ARBA00022989"/>
    </source>
</evidence>
<dbReference type="Proteomes" id="UP000789570">
    <property type="component" value="Unassembled WGS sequence"/>
</dbReference>
<keyword evidence="10" id="KW-0914">Notch signaling pathway</keyword>
<evidence type="ECO:0000256" key="8">
    <source>
        <dbReference type="ARBA" id="ARBA00022824"/>
    </source>
</evidence>
<evidence type="ECO:0000256" key="13">
    <source>
        <dbReference type="ARBA" id="ARBA00023136"/>
    </source>
</evidence>
<dbReference type="GO" id="GO:0000139">
    <property type="term" value="C:Golgi membrane"/>
    <property type="evidence" value="ECO:0007669"/>
    <property type="project" value="UniProtKB-SubCell"/>
</dbReference>
<evidence type="ECO:0000256" key="15">
    <source>
        <dbReference type="ARBA" id="ARBA00066080"/>
    </source>
</evidence>
<feature type="compositionally biased region" description="Polar residues" evidence="17">
    <location>
        <begin position="39"/>
        <end position="50"/>
    </location>
</feature>
<dbReference type="PROSITE" id="PS50865">
    <property type="entry name" value="ZF_MYND_2"/>
    <property type="match status" value="1"/>
</dbReference>
<feature type="transmembrane region" description="Helical" evidence="18">
    <location>
        <begin position="546"/>
        <end position="569"/>
    </location>
</feature>
<keyword evidence="12" id="KW-0333">Golgi apparatus</keyword>
<dbReference type="GO" id="GO:0042500">
    <property type="term" value="F:aspartic endopeptidase activity, intramembrane cleaving"/>
    <property type="evidence" value="ECO:0007669"/>
    <property type="project" value="InterPro"/>
</dbReference>
<feature type="region of interest" description="Disordered" evidence="17">
    <location>
        <begin position="1"/>
        <end position="53"/>
    </location>
</feature>
<comment type="caution">
    <text evidence="20">The sequence shown here is derived from an EMBL/GenBank/DDBJ whole genome shotgun (WGS) entry which is preliminary data.</text>
</comment>
<feature type="region of interest" description="Disordered" evidence="17">
    <location>
        <begin position="150"/>
        <end position="178"/>
    </location>
</feature>
<evidence type="ECO:0000256" key="5">
    <source>
        <dbReference type="ARBA" id="ARBA00022723"/>
    </source>
</evidence>
<keyword evidence="6 16" id="KW-0863">Zinc-finger</keyword>
<dbReference type="Pfam" id="PF01080">
    <property type="entry name" value="Presenilin"/>
    <property type="match status" value="2"/>
</dbReference>
<comment type="subunit">
    <text evidence="15">Homodimer. Component of the gamma-secretase complex, a complex composed of a presenilin homodimer, nicastrin, aph1 and pen2.</text>
</comment>
<feature type="compositionally biased region" description="Polar residues" evidence="17">
    <location>
        <begin position="151"/>
        <end position="178"/>
    </location>
</feature>
<keyword evidence="8" id="KW-0256">Endoplasmic reticulum</keyword>
<dbReference type="InterPro" id="IPR002893">
    <property type="entry name" value="Znf_MYND"/>
</dbReference>
<evidence type="ECO:0000256" key="17">
    <source>
        <dbReference type="SAM" id="MobiDB-lite"/>
    </source>
</evidence>
<evidence type="ECO:0000256" key="10">
    <source>
        <dbReference type="ARBA" id="ARBA00022976"/>
    </source>
</evidence>
<feature type="transmembrane region" description="Helical" evidence="18">
    <location>
        <begin position="197"/>
        <end position="218"/>
    </location>
</feature>
<feature type="compositionally biased region" description="Basic and acidic residues" evidence="17">
    <location>
        <begin position="25"/>
        <end position="38"/>
    </location>
</feature>
<gene>
    <name evidence="20" type="ORF">FCALED_LOCUS7181</name>
</gene>
<dbReference type="FunFam" id="1.10.472.100:FF:000003">
    <property type="entry name" value="Presenilin"/>
    <property type="match status" value="1"/>
</dbReference>
<evidence type="ECO:0000256" key="6">
    <source>
        <dbReference type="ARBA" id="ARBA00022771"/>
    </source>
</evidence>
<feature type="region of interest" description="Disordered" evidence="17">
    <location>
        <begin position="494"/>
        <end position="520"/>
    </location>
</feature>
<comment type="function">
    <text evidence="14">Probable catalytic subunit of the gamma-secretase complex, an endoprotease complex that catalyzes the intramembrane cleavage of integral membrane proteins such as Notch receptors. Requires the other members of the gamma-secretase complex to have a protease activity.</text>
</comment>
<evidence type="ECO:0000256" key="16">
    <source>
        <dbReference type="PROSITE-ProRule" id="PRU00134"/>
    </source>
</evidence>
<feature type="compositionally biased region" description="Polar residues" evidence="17">
    <location>
        <begin position="1"/>
        <end position="12"/>
    </location>
</feature>
<dbReference type="Gene3D" id="1.10.472.100">
    <property type="entry name" value="Presenilin"/>
    <property type="match status" value="1"/>
</dbReference>
<sequence>MSESPSSNSQEINNDRDLLSNNRVINERDSSKTQRESDANTMLNEESPTATLGGDINASTLELSDITIHVCSNCGDPAQYLCMACGQSGPRYCSPKCQTENWTKGHSSVCKAAHAGQLSNVESGEGSVTVSRSNSKVYARGQIAQIINKKGGNSTLSSPARVPSFTNERPSSTNQASSFDENQVDEFRFYMQQVYRIIKPVVVCILLSVFWVKLSILAPEFRYDMLLYQKLTLDFASKLIVFNDKFRPKHATQQFVDTSENTPESTYFLNSLLVAAIIIGQIIVVTIIIVCLFKHGITDPYRFLYGCGTSTSWIHGKPFNDEHLRGVSNSNGLYYAYFCIVELCCSRTYFCFLERTSVIATNVFDYYVKFDGLSSWTTWILLALLAIWDLIAVLCPFGPLRILVESSRDDQREIPALLYSVNAVWLMASPGLSNQFTSFNSLRSSSSSFQGRDLSTHTGEEIPLSENIKYNRDNRNVHGEGEVEGVFVNVNDTNENSRRQSLPDQPPQPNDDSLDDDEEEKSGLKLGLGDFVFYSVLVAQAALFDWITTVACIVAVLTGLNTTIFLLAIYKKALPALPISIAFGMLFYFVTRYTLVPYAQFLGLFLIAV</sequence>
<keyword evidence="7" id="KW-0378">Hydrolase</keyword>
<dbReference type="PANTHER" id="PTHR10202:SF13">
    <property type="entry name" value="PRESENILIN HOMOLOG"/>
    <property type="match status" value="1"/>
</dbReference>
<dbReference type="GO" id="GO:0070765">
    <property type="term" value="C:gamma-secretase complex"/>
    <property type="evidence" value="ECO:0007669"/>
    <property type="project" value="TreeGrafter"/>
</dbReference>
<dbReference type="GO" id="GO:0044351">
    <property type="term" value="P:macropinocytosis"/>
    <property type="evidence" value="ECO:0007669"/>
    <property type="project" value="UniProtKB-ARBA"/>
</dbReference>
<evidence type="ECO:0000256" key="12">
    <source>
        <dbReference type="ARBA" id="ARBA00023034"/>
    </source>
</evidence>
<evidence type="ECO:0000259" key="19">
    <source>
        <dbReference type="PROSITE" id="PS50865"/>
    </source>
</evidence>
<evidence type="ECO:0000256" key="2">
    <source>
        <dbReference type="ARBA" id="ARBA00004653"/>
    </source>
</evidence>
<evidence type="ECO:0000256" key="1">
    <source>
        <dbReference type="ARBA" id="ARBA00004477"/>
    </source>
</evidence>
<evidence type="ECO:0000256" key="18">
    <source>
        <dbReference type="SAM" id="Phobius"/>
    </source>
</evidence>
<evidence type="ECO:0000256" key="7">
    <source>
        <dbReference type="ARBA" id="ARBA00022801"/>
    </source>
</evidence>
<evidence type="ECO:0000256" key="4">
    <source>
        <dbReference type="ARBA" id="ARBA00022692"/>
    </source>
</evidence>
<evidence type="ECO:0000313" key="21">
    <source>
        <dbReference type="Proteomes" id="UP000789570"/>
    </source>
</evidence>
<proteinExistence type="inferred from homology"/>
<keyword evidence="9" id="KW-0862">Zinc</keyword>
<organism evidence="20 21">
    <name type="scientific">Funneliformis caledonium</name>
    <dbReference type="NCBI Taxonomy" id="1117310"/>
    <lineage>
        <taxon>Eukaryota</taxon>
        <taxon>Fungi</taxon>
        <taxon>Fungi incertae sedis</taxon>
        <taxon>Mucoromycota</taxon>
        <taxon>Glomeromycotina</taxon>
        <taxon>Glomeromycetes</taxon>
        <taxon>Glomerales</taxon>
        <taxon>Glomeraceae</taxon>
        <taxon>Funneliformis</taxon>
    </lineage>
</organism>
<dbReference type="OrthoDB" id="432970at2759"/>
<protein>
    <submittedName>
        <fullName evidence="20">4219_t:CDS:1</fullName>
    </submittedName>
</protein>
<comment type="subcellular location">
    <subcellularLocation>
        <location evidence="1">Endoplasmic reticulum membrane</location>
        <topology evidence="1">Multi-pass membrane protein</topology>
    </subcellularLocation>
    <subcellularLocation>
        <location evidence="2">Golgi apparatus membrane</location>
        <topology evidence="2">Multi-pass membrane protein</topology>
    </subcellularLocation>
</comment>
<dbReference type="EMBL" id="CAJVPQ010001855">
    <property type="protein sequence ID" value="CAG8572794.1"/>
    <property type="molecule type" value="Genomic_DNA"/>
</dbReference>
<dbReference type="Gene3D" id="6.10.140.2220">
    <property type="match status" value="1"/>
</dbReference>
<keyword evidence="4 18" id="KW-0812">Transmembrane</keyword>
<dbReference type="GO" id="GO:0016485">
    <property type="term" value="P:protein processing"/>
    <property type="evidence" value="ECO:0007669"/>
    <property type="project" value="InterPro"/>
</dbReference>
<dbReference type="GO" id="GO:0005789">
    <property type="term" value="C:endoplasmic reticulum membrane"/>
    <property type="evidence" value="ECO:0007669"/>
    <property type="project" value="UniProtKB-SubCell"/>
</dbReference>
<dbReference type="SUPFAM" id="SSF144232">
    <property type="entry name" value="HIT/MYND zinc finger-like"/>
    <property type="match status" value="1"/>
</dbReference>
<dbReference type="GO" id="GO:0006509">
    <property type="term" value="P:membrane protein ectodomain proteolysis"/>
    <property type="evidence" value="ECO:0007669"/>
    <property type="project" value="TreeGrafter"/>
</dbReference>
<dbReference type="AlphaFoldDB" id="A0A9N9BM40"/>
<dbReference type="InterPro" id="IPR006639">
    <property type="entry name" value="Preselin/SPP"/>
</dbReference>
<dbReference type="InterPro" id="IPR042524">
    <property type="entry name" value="Presenilin_C"/>
</dbReference>
<dbReference type="InterPro" id="IPR001108">
    <property type="entry name" value="Peptidase_A22A"/>
</dbReference>
<keyword evidence="11 18" id="KW-1133">Transmembrane helix</keyword>
<accession>A0A9N9BM40</accession>
<feature type="transmembrane region" description="Helical" evidence="18">
    <location>
        <begin position="576"/>
        <end position="595"/>
    </location>
</feature>
<keyword evidence="5" id="KW-0479">Metal-binding</keyword>
<evidence type="ECO:0000313" key="20">
    <source>
        <dbReference type="EMBL" id="CAG8572794.1"/>
    </source>
</evidence>
<feature type="transmembrane region" description="Helical" evidence="18">
    <location>
        <begin position="267"/>
        <end position="293"/>
    </location>
</feature>
<keyword evidence="21" id="KW-1185">Reference proteome</keyword>
<dbReference type="GO" id="GO:0008270">
    <property type="term" value="F:zinc ion binding"/>
    <property type="evidence" value="ECO:0007669"/>
    <property type="project" value="UniProtKB-KW"/>
</dbReference>